<evidence type="ECO:0000313" key="10">
    <source>
        <dbReference type="EMBL" id="KAH7060692.1"/>
    </source>
</evidence>
<evidence type="ECO:0000259" key="9">
    <source>
        <dbReference type="PROSITE" id="PS50157"/>
    </source>
</evidence>
<feature type="compositionally biased region" description="Low complexity" evidence="8">
    <location>
        <begin position="932"/>
        <end position="942"/>
    </location>
</feature>
<dbReference type="CDD" id="cd12148">
    <property type="entry name" value="fungal_TF_MHR"/>
    <property type="match status" value="1"/>
</dbReference>
<feature type="compositionally biased region" description="Polar residues" evidence="8">
    <location>
        <begin position="1"/>
        <end position="10"/>
    </location>
</feature>
<dbReference type="SUPFAM" id="SSF57667">
    <property type="entry name" value="beta-beta-alpha zinc fingers"/>
    <property type="match status" value="1"/>
</dbReference>
<keyword evidence="11" id="KW-1185">Reference proteome</keyword>
<feature type="region of interest" description="Disordered" evidence="8">
    <location>
        <begin position="85"/>
        <end position="244"/>
    </location>
</feature>
<evidence type="ECO:0000256" key="6">
    <source>
        <dbReference type="ARBA" id="ARBA00023242"/>
    </source>
</evidence>
<feature type="compositionally biased region" description="Polar residues" evidence="8">
    <location>
        <begin position="233"/>
        <end position="242"/>
    </location>
</feature>
<dbReference type="Pfam" id="PF00096">
    <property type="entry name" value="zf-C2H2"/>
    <property type="match status" value="1"/>
</dbReference>
<evidence type="ECO:0000256" key="5">
    <source>
        <dbReference type="ARBA" id="ARBA00022833"/>
    </source>
</evidence>
<feature type="compositionally biased region" description="Polar residues" evidence="8">
    <location>
        <begin position="376"/>
        <end position="392"/>
    </location>
</feature>
<comment type="caution">
    <text evidence="10">The sequence shown here is derived from an EMBL/GenBank/DDBJ whole genome shotgun (WGS) entry which is preliminary data.</text>
</comment>
<keyword evidence="4 7" id="KW-0863">Zinc-finger</keyword>
<dbReference type="InterPro" id="IPR051059">
    <property type="entry name" value="VerF-like"/>
</dbReference>
<evidence type="ECO:0000256" key="3">
    <source>
        <dbReference type="ARBA" id="ARBA00022737"/>
    </source>
</evidence>
<feature type="domain" description="C2H2-type" evidence="9">
    <location>
        <begin position="66"/>
        <end position="93"/>
    </location>
</feature>
<feature type="region of interest" description="Disordered" evidence="8">
    <location>
        <begin position="929"/>
        <end position="980"/>
    </location>
</feature>
<evidence type="ECO:0000256" key="1">
    <source>
        <dbReference type="ARBA" id="ARBA00004123"/>
    </source>
</evidence>
<evidence type="ECO:0000256" key="4">
    <source>
        <dbReference type="ARBA" id="ARBA00022771"/>
    </source>
</evidence>
<dbReference type="Proteomes" id="UP000774617">
    <property type="component" value="Unassembled WGS sequence"/>
</dbReference>
<feature type="compositionally biased region" description="Acidic residues" evidence="8">
    <location>
        <begin position="965"/>
        <end position="980"/>
    </location>
</feature>
<keyword evidence="6" id="KW-0539">Nucleus</keyword>
<evidence type="ECO:0000256" key="7">
    <source>
        <dbReference type="PROSITE-ProRule" id="PRU00042"/>
    </source>
</evidence>
<dbReference type="InterPro" id="IPR036236">
    <property type="entry name" value="Znf_C2H2_sf"/>
</dbReference>
<gene>
    <name evidence="10" type="ORF">B0J12DRAFT_649785</name>
</gene>
<evidence type="ECO:0000256" key="8">
    <source>
        <dbReference type="SAM" id="MobiDB-lite"/>
    </source>
</evidence>
<keyword evidence="5" id="KW-0862">Zinc</keyword>
<feature type="compositionally biased region" description="Low complexity" evidence="8">
    <location>
        <begin position="168"/>
        <end position="177"/>
    </location>
</feature>
<dbReference type="PROSITE" id="PS00028">
    <property type="entry name" value="ZINC_FINGER_C2H2_1"/>
    <property type="match status" value="2"/>
</dbReference>
<sequence>MRNPSPTTSVLPAAQRAHARRKSSTVSASGDPPAKKFACAFEGCGRAFTRSEHLQRHLLNHTAGESTCERCRAHFKRKDLLERHMQRHRQKDEEAGGEGAGVLNTRKRMWKDHDGNIVTKRPNLGKKNSTRRSSPSSDHHARSLSTSTADSVDEAIHTLTGDAPISPPISSTQSSGSDDYARRSSNACDTATDPTFENWVFPPLELSPAPEPHSYPEPEPLAQDTDRFWSNAGGPQTASLRNLSDDVPYDDIFNPDTASSFNMPFTTMNNYNWLFDVDLGAAATQQFTASPPDILSGTFPATHVDQAAPDSQPSTHTFPTGVTTEHTPAASELATLSTNGSTMTVSAASISQSQSNPSLMHDMSMAHSATVSLPSLEPQHSTLTDGHQSVASGTPGRSRIMNGATSPNTSTDTATRDSLSVRQAQLGIDFERPMSSMNGSANLPVIDEIARAQVLDVIEAARPVTPDGLYISRNHPLLSLSSLQTYCDLYFTRFNTAYPLIHQPTFDASCVETVLLVSVLLLGATYCEKDAHQMAVCIHDVLRPQIFAHAGFNAKPDLWVLQTILLVECFGKSRAGQKQHDMAHLFHGLLINLIRRSDCQTIRTSMSDDCSSGDLENDWRRWAEAEQKKRLAYLCFMWDVQHAVLFCQSLCMSAFELRSNLPCDQQLWEADSAELWQRIRKRYNNTADSKKPSNPPLFLSLIKAYLHPGGPPSRPRNLNALSRVLLLHGLMSISWDMKRRDQTSLGIVGGGTKQHPIGDWKSRMAASYDVWRTHFDEYCEGYLSLFCSSSSTTTSTTTPQNKGANELLRSDFVTWRTAHSAIHHAAHALLHADFLDLQIFAGARHILGRPVGRADYVRSARIVKGWANAGSEADRLKAARAARHAALLIEEGARGLEGFDAGGLFHYPWCLYLATVIVWCWWQARPVGGPTSEGEGAAQQGGRSRRRRTDSHGGGDGNGVHGAEDDGLDDDEDADDGGDEEMVWDSQKEMVELIGCMAGAAAAAAAPPPSSLSEAAGEGCDQWLPEKNLELLARSTRPPVMRRRTSGLAAAVARHLGKVRWAVVHDGMMVLRGLVPWRMIGGAQEGCV</sequence>
<name>A0ABQ8GM04_9PEZI</name>
<feature type="region of interest" description="Disordered" evidence="8">
    <location>
        <begin position="1"/>
        <end position="34"/>
    </location>
</feature>
<organism evidence="10 11">
    <name type="scientific">Macrophomina phaseolina</name>
    <dbReference type="NCBI Taxonomy" id="35725"/>
    <lineage>
        <taxon>Eukaryota</taxon>
        <taxon>Fungi</taxon>
        <taxon>Dikarya</taxon>
        <taxon>Ascomycota</taxon>
        <taxon>Pezizomycotina</taxon>
        <taxon>Dothideomycetes</taxon>
        <taxon>Dothideomycetes incertae sedis</taxon>
        <taxon>Botryosphaeriales</taxon>
        <taxon>Botryosphaeriaceae</taxon>
        <taxon>Macrophomina</taxon>
    </lineage>
</organism>
<dbReference type="Gene3D" id="3.30.160.60">
    <property type="entry name" value="Classic Zinc Finger"/>
    <property type="match status" value="1"/>
</dbReference>
<evidence type="ECO:0000256" key="2">
    <source>
        <dbReference type="ARBA" id="ARBA00022723"/>
    </source>
</evidence>
<proteinExistence type="predicted"/>
<feature type="compositionally biased region" description="Polar residues" evidence="8">
    <location>
        <begin position="183"/>
        <end position="195"/>
    </location>
</feature>
<dbReference type="PROSITE" id="PS50157">
    <property type="entry name" value="ZINC_FINGER_C2H2_2"/>
    <property type="match status" value="2"/>
</dbReference>
<feature type="compositionally biased region" description="Basic and acidic residues" evidence="8">
    <location>
        <begin position="85"/>
        <end position="94"/>
    </location>
</feature>
<comment type="subcellular location">
    <subcellularLocation>
        <location evidence="1">Nucleus</location>
    </subcellularLocation>
</comment>
<feature type="region of interest" description="Disordered" evidence="8">
    <location>
        <begin position="376"/>
        <end position="418"/>
    </location>
</feature>
<protein>
    <submittedName>
        <fullName evidence="10">Fungal-specific transcription factor domain-containing protein</fullName>
    </submittedName>
</protein>
<keyword evidence="3" id="KW-0677">Repeat</keyword>
<feature type="compositionally biased region" description="Polar residues" evidence="8">
    <location>
        <begin position="403"/>
        <end position="418"/>
    </location>
</feature>
<dbReference type="PANTHER" id="PTHR40626:SF18">
    <property type="entry name" value="NICOTINATE CATABOLISM CLUSTER-SPECIFIC TRANSCRIPTION FACTOR"/>
    <property type="match status" value="1"/>
</dbReference>
<evidence type="ECO:0000313" key="11">
    <source>
        <dbReference type="Proteomes" id="UP000774617"/>
    </source>
</evidence>
<accession>A0ABQ8GM04</accession>
<dbReference type="PANTHER" id="PTHR40626">
    <property type="entry name" value="MIP31509P"/>
    <property type="match status" value="1"/>
</dbReference>
<keyword evidence="2" id="KW-0479">Metal-binding</keyword>
<dbReference type="InterPro" id="IPR007219">
    <property type="entry name" value="XnlR_reg_dom"/>
</dbReference>
<dbReference type="Pfam" id="PF04082">
    <property type="entry name" value="Fungal_trans"/>
    <property type="match status" value="1"/>
</dbReference>
<dbReference type="SMART" id="SM00355">
    <property type="entry name" value="ZnF_C2H2"/>
    <property type="match status" value="2"/>
</dbReference>
<feature type="compositionally biased region" description="Pro residues" evidence="8">
    <location>
        <begin position="209"/>
        <end position="219"/>
    </location>
</feature>
<dbReference type="EMBL" id="JAGTJR010000005">
    <property type="protein sequence ID" value="KAH7060692.1"/>
    <property type="molecule type" value="Genomic_DNA"/>
</dbReference>
<feature type="domain" description="C2H2-type" evidence="9">
    <location>
        <begin position="37"/>
        <end position="66"/>
    </location>
</feature>
<reference evidence="10 11" key="1">
    <citation type="journal article" date="2021" name="Nat. Commun.">
        <title>Genetic determinants of endophytism in the Arabidopsis root mycobiome.</title>
        <authorList>
            <person name="Mesny F."/>
            <person name="Miyauchi S."/>
            <person name="Thiergart T."/>
            <person name="Pickel B."/>
            <person name="Atanasova L."/>
            <person name="Karlsson M."/>
            <person name="Huettel B."/>
            <person name="Barry K.W."/>
            <person name="Haridas S."/>
            <person name="Chen C."/>
            <person name="Bauer D."/>
            <person name="Andreopoulos W."/>
            <person name="Pangilinan J."/>
            <person name="LaButti K."/>
            <person name="Riley R."/>
            <person name="Lipzen A."/>
            <person name="Clum A."/>
            <person name="Drula E."/>
            <person name="Henrissat B."/>
            <person name="Kohler A."/>
            <person name="Grigoriev I.V."/>
            <person name="Martin F.M."/>
            <person name="Hacquard S."/>
        </authorList>
    </citation>
    <scope>NUCLEOTIDE SEQUENCE [LARGE SCALE GENOMIC DNA]</scope>
    <source>
        <strain evidence="10 11">MPI-SDFR-AT-0080</strain>
    </source>
</reference>
<dbReference type="InterPro" id="IPR013087">
    <property type="entry name" value="Znf_C2H2_type"/>
</dbReference>